<dbReference type="GO" id="GO:0005975">
    <property type="term" value="P:carbohydrate metabolic process"/>
    <property type="evidence" value="ECO:0007669"/>
    <property type="project" value="InterPro"/>
</dbReference>
<feature type="active site" description="Proton acceptor; for ring-opening step" evidence="3">
    <location>
        <position position="138"/>
    </location>
</feature>
<dbReference type="InterPro" id="IPR018321">
    <property type="entry name" value="Glucosamine6P_isomerase_CS"/>
</dbReference>
<dbReference type="UniPathway" id="UPA00629">
    <property type="reaction ID" value="UER00684"/>
</dbReference>
<comment type="function">
    <text evidence="3">Catalyzes the reversible isomerization-deamination of glucosamine 6-phosphate (GlcN6P) to form fructose 6-phosphate (Fru6P) and ammonium ion.</text>
</comment>
<dbReference type="InterPro" id="IPR006148">
    <property type="entry name" value="Glc/Gal-6P_isomerase"/>
</dbReference>
<dbReference type="HAMAP" id="MF_01241">
    <property type="entry name" value="GlcN6P_deamin"/>
    <property type="match status" value="1"/>
</dbReference>
<dbReference type="RefSeq" id="WP_091751907.1">
    <property type="nucleotide sequence ID" value="NZ_FODY01000037.1"/>
</dbReference>
<evidence type="ECO:0000259" key="4">
    <source>
        <dbReference type="Pfam" id="PF01182"/>
    </source>
</evidence>
<feature type="active site" description="Proton acceptor; for enolization step" evidence="3">
    <location>
        <position position="67"/>
    </location>
</feature>
<accession>A0A1H8Y135</accession>
<dbReference type="GO" id="GO:0005737">
    <property type="term" value="C:cytoplasm"/>
    <property type="evidence" value="ECO:0007669"/>
    <property type="project" value="TreeGrafter"/>
</dbReference>
<protein>
    <recommendedName>
        <fullName evidence="3">Glucosamine-6-phosphate deaminase</fullName>
        <ecNumber evidence="3">3.5.99.6</ecNumber>
    </recommendedName>
    <alternativeName>
        <fullName evidence="3">GlcN6P deaminase</fullName>
        <shortName evidence="3">GNPDA</shortName>
    </alternativeName>
    <alternativeName>
        <fullName evidence="3">Glucosamine-6-phosphate isomerase</fullName>
    </alternativeName>
</protein>
<dbReference type="InterPro" id="IPR004547">
    <property type="entry name" value="Glucosamine6P_isomerase"/>
</dbReference>
<comment type="catalytic activity">
    <reaction evidence="3">
        <text>alpha-D-glucosamine 6-phosphate + H2O = beta-D-fructose 6-phosphate + NH4(+)</text>
        <dbReference type="Rhea" id="RHEA:12172"/>
        <dbReference type="ChEBI" id="CHEBI:15377"/>
        <dbReference type="ChEBI" id="CHEBI:28938"/>
        <dbReference type="ChEBI" id="CHEBI:57634"/>
        <dbReference type="ChEBI" id="CHEBI:75989"/>
        <dbReference type="EC" id="3.5.99.6"/>
    </reaction>
</comment>
<dbReference type="GO" id="GO:0019262">
    <property type="term" value="P:N-acetylneuraminate catabolic process"/>
    <property type="evidence" value="ECO:0007669"/>
    <property type="project" value="UniProtKB-UniRule"/>
</dbReference>
<dbReference type="InterPro" id="IPR037171">
    <property type="entry name" value="NagB/RpiA_transferase-like"/>
</dbReference>
<evidence type="ECO:0000313" key="6">
    <source>
        <dbReference type="Proteomes" id="UP000198847"/>
    </source>
</evidence>
<dbReference type="GO" id="GO:0004342">
    <property type="term" value="F:glucosamine-6-phosphate deaminase activity"/>
    <property type="evidence" value="ECO:0007669"/>
    <property type="project" value="UniProtKB-UniRule"/>
</dbReference>
<dbReference type="Gene3D" id="3.40.50.1360">
    <property type="match status" value="1"/>
</dbReference>
<dbReference type="PANTHER" id="PTHR11280">
    <property type="entry name" value="GLUCOSAMINE-6-PHOSPHATE ISOMERASE"/>
    <property type="match status" value="1"/>
</dbReference>
<dbReference type="Proteomes" id="UP000198847">
    <property type="component" value="Unassembled WGS sequence"/>
</dbReference>
<dbReference type="EMBL" id="FODY01000037">
    <property type="protein sequence ID" value="SEP46020.1"/>
    <property type="molecule type" value="Genomic_DNA"/>
</dbReference>
<dbReference type="EC" id="3.5.99.6" evidence="3"/>
<feature type="active site" description="For ring-opening step" evidence="3">
    <location>
        <position position="143"/>
    </location>
</feature>
<dbReference type="PROSITE" id="PS01161">
    <property type="entry name" value="GLC_GALNAC_ISOMERASE"/>
    <property type="match status" value="1"/>
</dbReference>
<evidence type="ECO:0000256" key="1">
    <source>
        <dbReference type="ARBA" id="ARBA00022801"/>
    </source>
</evidence>
<dbReference type="STRING" id="112903.SAMN04490178_13726"/>
<feature type="domain" description="Glucosamine/galactosamine-6-phosphate isomerase" evidence="4">
    <location>
        <begin position="11"/>
        <end position="228"/>
    </location>
</feature>
<dbReference type="GO" id="GO:0006046">
    <property type="term" value="P:N-acetylglucosamine catabolic process"/>
    <property type="evidence" value="ECO:0007669"/>
    <property type="project" value="UniProtKB-UniRule"/>
</dbReference>
<evidence type="ECO:0000256" key="2">
    <source>
        <dbReference type="ARBA" id="ARBA00023277"/>
    </source>
</evidence>
<dbReference type="CDD" id="cd01399">
    <property type="entry name" value="GlcN6P_deaminase"/>
    <property type="match status" value="1"/>
</dbReference>
<keyword evidence="6" id="KW-1185">Reference proteome</keyword>
<dbReference type="Pfam" id="PF01182">
    <property type="entry name" value="Glucosamine_iso"/>
    <property type="match status" value="1"/>
</dbReference>
<evidence type="ECO:0000313" key="5">
    <source>
        <dbReference type="EMBL" id="SEP46020.1"/>
    </source>
</evidence>
<comment type="similarity">
    <text evidence="3">Belongs to the glucosamine/galactosamine-6-phosphate isomerase family. NagB subfamily.</text>
</comment>
<dbReference type="SUPFAM" id="SSF100950">
    <property type="entry name" value="NagB/RpiA/CoA transferase-like"/>
    <property type="match status" value="1"/>
</dbReference>
<organism evidence="5 6">
    <name type="scientific">Propionispora vibrioides</name>
    <dbReference type="NCBI Taxonomy" id="112903"/>
    <lineage>
        <taxon>Bacteria</taxon>
        <taxon>Bacillati</taxon>
        <taxon>Bacillota</taxon>
        <taxon>Negativicutes</taxon>
        <taxon>Selenomonadales</taxon>
        <taxon>Sporomusaceae</taxon>
        <taxon>Propionispora</taxon>
    </lineage>
</organism>
<sequence>MRIVFAKDYAALSEIAADMVAEQIRTKPDSVVGLATGNTPLGMYRELIKIHRQKQLSFCRMVTFNLDEYIALGKEDPHSYHYYMKHHFFRHVDIPEANQHIPNGEAGNIGQECLAYEQKIKEAGGIDLQILGIGRNGHIGFNEPDVRFTAATHRAELAESTIRANSHCFSSLAQVPRFAISMGIKTIMQARSIVILVNGEDKAEVLDRALWGDISPEIPASILQLHQRVTVIVEENATKRLRMNQRWQQAV</sequence>
<evidence type="ECO:0000256" key="3">
    <source>
        <dbReference type="HAMAP-Rule" id="MF_01241"/>
    </source>
</evidence>
<dbReference type="NCBIfam" id="TIGR00502">
    <property type="entry name" value="nagB"/>
    <property type="match status" value="1"/>
</dbReference>
<keyword evidence="1 3" id="KW-0378">Hydrolase</keyword>
<keyword evidence="2 3" id="KW-0119">Carbohydrate metabolism</keyword>
<reference evidence="5 6" key="1">
    <citation type="submission" date="2016-10" db="EMBL/GenBank/DDBJ databases">
        <authorList>
            <person name="de Groot N.N."/>
        </authorList>
    </citation>
    <scope>NUCLEOTIDE SEQUENCE [LARGE SCALE GENOMIC DNA]</scope>
    <source>
        <strain evidence="5 6">DSM 13305</strain>
    </source>
</reference>
<dbReference type="GO" id="GO:0042802">
    <property type="term" value="F:identical protein binding"/>
    <property type="evidence" value="ECO:0007669"/>
    <property type="project" value="TreeGrafter"/>
</dbReference>
<gene>
    <name evidence="3" type="primary">nagB</name>
    <name evidence="5" type="ORF">SAMN04490178_13726</name>
</gene>
<comment type="pathway">
    <text evidence="3">Amino-sugar metabolism; N-acetylneuraminate degradation; D-fructose 6-phosphate from N-acetylneuraminate: step 5/5.</text>
</comment>
<dbReference type="AlphaFoldDB" id="A0A1H8Y135"/>
<comment type="caution">
    <text evidence="3">Lacks conserved residue(s) required for the propagation of feature annotation.</text>
</comment>
<name>A0A1H8Y135_9FIRM</name>
<proteinExistence type="inferred from homology"/>
<feature type="active site" description="For ring-opening step" evidence="3">
    <location>
        <position position="136"/>
    </location>
</feature>
<dbReference type="PANTHER" id="PTHR11280:SF5">
    <property type="entry name" value="GLUCOSAMINE-6-PHOSPHATE ISOMERASE"/>
    <property type="match status" value="1"/>
</dbReference>
<dbReference type="GO" id="GO:0006043">
    <property type="term" value="P:glucosamine catabolic process"/>
    <property type="evidence" value="ECO:0007669"/>
    <property type="project" value="TreeGrafter"/>
</dbReference>
<dbReference type="OrthoDB" id="9791139at2"/>